<name>A0A6N7ILD6_9FIRM</name>
<evidence type="ECO:0008006" key="3">
    <source>
        <dbReference type="Google" id="ProtNLM"/>
    </source>
</evidence>
<dbReference type="RefSeq" id="WP_152944694.1">
    <property type="nucleotide sequence ID" value="NZ_WHYR01000001.1"/>
</dbReference>
<dbReference type="Proteomes" id="UP000441717">
    <property type="component" value="Unassembled WGS sequence"/>
</dbReference>
<dbReference type="SUPFAM" id="SSF48695">
    <property type="entry name" value="Multiheme cytochromes"/>
    <property type="match status" value="1"/>
</dbReference>
<protein>
    <recommendedName>
        <fullName evidence="3">C_GCAxxG_C_C family protein</fullName>
    </recommendedName>
</protein>
<evidence type="ECO:0000313" key="1">
    <source>
        <dbReference type="EMBL" id="MQL50786.1"/>
    </source>
</evidence>
<dbReference type="NCBIfam" id="NF045669">
    <property type="entry name" value="DVU1555_fam_CGA"/>
    <property type="match status" value="1"/>
</dbReference>
<comment type="caution">
    <text evidence="1">The sequence shown here is derived from an EMBL/GenBank/DDBJ whole genome shotgun (WGS) entry which is preliminary data.</text>
</comment>
<dbReference type="OrthoDB" id="163426at2"/>
<dbReference type="Pfam" id="PF09719">
    <property type="entry name" value="C_GCAxxG_C_C"/>
    <property type="match status" value="1"/>
</dbReference>
<dbReference type="AlphaFoldDB" id="A0A6N7ILD6"/>
<reference evidence="1 2" key="1">
    <citation type="submission" date="2019-10" db="EMBL/GenBank/DDBJ databases">
        <title>Comparative genomics of sulfur disproportionating microorganisms.</title>
        <authorList>
            <person name="Ward L.M."/>
            <person name="Bertran E."/>
            <person name="Johnston D."/>
        </authorList>
    </citation>
    <scope>NUCLEOTIDE SEQUENCE [LARGE SCALE GENOMIC DNA]</scope>
    <source>
        <strain evidence="1 2">DSM 14055</strain>
    </source>
</reference>
<organism evidence="1 2">
    <name type="scientific">Desulfofundulus thermobenzoicus</name>
    <dbReference type="NCBI Taxonomy" id="29376"/>
    <lineage>
        <taxon>Bacteria</taxon>
        <taxon>Bacillati</taxon>
        <taxon>Bacillota</taxon>
        <taxon>Clostridia</taxon>
        <taxon>Eubacteriales</taxon>
        <taxon>Peptococcaceae</taxon>
        <taxon>Desulfofundulus</taxon>
    </lineage>
</organism>
<dbReference type="InterPro" id="IPR036280">
    <property type="entry name" value="Multihaem_cyt_sf"/>
</dbReference>
<sequence length="151" mass="16115">MNDELLRMLELYRQGFNCSQILLLLGLETLGKSNPDLIRAMTGLGGGLGFSGKTCGALTGGVCLLGLYAGRGVRGEREHDRFLLMVEELVQWFEQEIGRSYGGINCAEIMGEKLASKTVGSQCGNIVGSTYARVKEILIASGIEPAGGRNG</sequence>
<dbReference type="NCBIfam" id="TIGR01909">
    <property type="entry name" value="C_GCAxxG_C_C"/>
    <property type="match status" value="1"/>
</dbReference>
<proteinExistence type="predicted"/>
<dbReference type="EMBL" id="WHYR01000001">
    <property type="protein sequence ID" value="MQL50786.1"/>
    <property type="molecule type" value="Genomic_DNA"/>
</dbReference>
<keyword evidence="2" id="KW-1185">Reference proteome</keyword>
<accession>A0A6N7ILD6</accession>
<evidence type="ECO:0000313" key="2">
    <source>
        <dbReference type="Proteomes" id="UP000441717"/>
    </source>
</evidence>
<dbReference type="InterPro" id="IPR010181">
    <property type="entry name" value="CGCAxxGCC_motif"/>
</dbReference>
<gene>
    <name evidence="1" type="ORF">GFC01_00520</name>
</gene>